<comment type="caution">
    <text evidence="2">The sequence shown here is derived from an EMBL/GenBank/DDBJ whole genome shotgun (WGS) entry which is preliminary data.</text>
</comment>
<keyword evidence="2" id="KW-0489">Methyltransferase</keyword>
<gene>
    <name evidence="2" type="ORF">DQ384_22870</name>
</gene>
<protein>
    <submittedName>
        <fullName evidence="2">Methyltransferase domain-containing protein</fullName>
    </submittedName>
</protein>
<evidence type="ECO:0000313" key="2">
    <source>
        <dbReference type="EMBL" id="RCG28739.1"/>
    </source>
</evidence>
<dbReference type="RefSeq" id="WP_114030924.1">
    <property type="nucleotide sequence ID" value="NZ_QOIL01000013.1"/>
</dbReference>
<dbReference type="InterPro" id="IPR029063">
    <property type="entry name" value="SAM-dependent_MTases_sf"/>
</dbReference>
<sequence>MIGDLYAASLDGAPIEVEYVDGRVEPLRAARWREPIDGDHAMLARCSGPTLDVGSGPGRLTVALTRRGVPALGIDVTPHAVRLTRESGGAALCRDVFAPVPGTGRWATLLLADGNIGIGADPVALLRRARRLLRPGGEVVAELEPPGVPSRVDRVRLRVDPGRPDGGNRPDVGCWFGWARVSVTDIARLAHAGGFPMVHHWQEAGRWFASLR</sequence>
<evidence type="ECO:0000313" key="3">
    <source>
        <dbReference type="Proteomes" id="UP000253094"/>
    </source>
</evidence>
<accession>A0A367FFS4</accession>
<reference evidence="2 3" key="1">
    <citation type="submission" date="2018-06" db="EMBL/GenBank/DDBJ databases">
        <title>Sphaerisporangium craniellae sp. nov., isolated from a marine sponge in the South China Sea.</title>
        <authorList>
            <person name="Li L."/>
        </authorList>
    </citation>
    <scope>NUCLEOTIDE SEQUENCE [LARGE SCALE GENOMIC DNA]</scope>
    <source>
        <strain evidence="2 3">CCTCC AA 208026</strain>
    </source>
</reference>
<evidence type="ECO:0000259" key="1">
    <source>
        <dbReference type="Pfam" id="PF08241"/>
    </source>
</evidence>
<dbReference type="OrthoDB" id="4484556at2"/>
<dbReference type="GO" id="GO:0032259">
    <property type="term" value="P:methylation"/>
    <property type="evidence" value="ECO:0007669"/>
    <property type="project" value="UniProtKB-KW"/>
</dbReference>
<feature type="domain" description="Methyltransferase type 11" evidence="1">
    <location>
        <begin position="51"/>
        <end position="140"/>
    </location>
</feature>
<dbReference type="Gene3D" id="3.40.50.150">
    <property type="entry name" value="Vaccinia Virus protein VP39"/>
    <property type="match status" value="1"/>
</dbReference>
<dbReference type="Proteomes" id="UP000253094">
    <property type="component" value="Unassembled WGS sequence"/>
</dbReference>
<dbReference type="InterPro" id="IPR013216">
    <property type="entry name" value="Methyltransf_11"/>
</dbReference>
<organism evidence="2 3">
    <name type="scientific">Sphaerisporangium album</name>
    <dbReference type="NCBI Taxonomy" id="509200"/>
    <lineage>
        <taxon>Bacteria</taxon>
        <taxon>Bacillati</taxon>
        <taxon>Actinomycetota</taxon>
        <taxon>Actinomycetes</taxon>
        <taxon>Streptosporangiales</taxon>
        <taxon>Streptosporangiaceae</taxon>
        <taxon>Sphaerisporangium</taxon>
    </lineage>
</organism>
<keyword evidence="2" id="KW-0808">Transferase</keyword>
<dbReference type="GO" id="GO:0008757">
    <property type="term" value="F:S-adenosylmethionine-dependent methyltransferase activity"/>
    <property type="evidence" value="ECO:0007669"/>
    <property type="project" value="InterPro"/>
</dbReference>
<dbReference type="Pfam" id="PF08241">
    <property type="entry name" value="Methyltransf_11"/>
    <property type="match status" value="1"/>
</dbReference>
<proteinExistence type="predicted"/>
<name>A0A367FFS4_9ACTN</name>
<dbReference type="SUPFAM" id="SSF53335">
    <property type="entry name" value="S-adenosyl-L-methionine-dependent methyltransferases"/>
    <property type="match status" value="1"/>
</dbReference>
<keyword evidence="3" id="KW-1185">Reference proteome</keyword>
<dbReference type="AlphaFoldDB" id="A0A367FFS4"/>
<dbReference type="EMBL" id="QOIL01000013">
    <property type="protein sequence ID" value="RCG28739.1"/>
    <property type="molecule type" value="Genomic_DNA"/>
</dbReference>